<dbReference type="InterPro" id="IPR008778">
    <property type="entry name" value="Pirin_C_dom"/>
</dbReference>
<evidence type="ECO:0000256" key="1">
    <source>
        <dbReference type="ARBA" id="ARBA00008416"/>
    </source>
</evidence>
<dbReference type="Pfam" id="PF02678">
    <property type="entry name" value="Pirin"/>
    <property type="match status" value="1"/>
</dbReference>
<dbReference type="InterPro" id="IPR014710">
    <property type="entry name" value="RmlC-like_jellyroll"/>
</dbReference>
<evidence type="ECO:0000313" key="7">
    <source>
        <dbReference type="EMBL" id="KAL3787704.1"/>
    </source>
</evidence>
<feature type="chain" id="PRO_5044840150" description="Pirin-like protein" evidence="4">
    <location>
        <begin position="39"/>
        <end position="363"/>
    </location>
</feature>
<keyword evidence="4" id="KW-0732">Signal</keyword>
<feature type="signal peptide" evidence="4">
    <location>
        <begin position="1"/>
        <end position="38"/>
    </location>
</feature>
<evidence type="ECO:0000256" key="3">
    <source>
        <dbReference type="RuleBase" id="RU003457"/>
    </source>
</evidence>
<evidence type="ECO:0000259" key="5">
    <source>
        <dbReference type="Pfam" id="PF02678"/>
    </source>
</evidence>
<comment type="similarity">
    <text evidence="1 3">Belongs to the pirin family.</text>
</comment>
<dbReference type="InterPro" id="IPR003829">
    <property type="entry name" value="Pirin_N_dom"/>
</dbReference>
<evidence type="ECO:0000259" key="6">
    <source>
        <dbReference type="Pfam" id="PF05726"/>
    </source>
</evidence>
<dbReference type="Proteomes" id="UP001516023">
    <property type="component" value="Unassembled WGS sequence"/>
</dbReference>
<comment type="caution">
    <text evidence="7">The sequence shown here is derived from an EMBL/GenBank/DDBJ whole genome shotgun (WGS) entry which is preliminary data.</text>
</comment>
<feature type="binding site" evidence="2">
    <location>
        <position position="164"/>
    </location>
    <ligand>
        <name>Fe cation</name>
        <dbReference type="ChEBI" id="CHEBI:24875"/>
    </ligand>
</feature>
<evidence type="ECO:0008006" key="9">
    <source>
        <dbReference type="Google" id="ProtNLM"/>
    </source>
</evidence>
<dbReference type="Gene3D" id="2.60.120.10">
    <property type="entry name" value="Jelly Rolls"/>
    <property type="match status" value="2"/>
</dbReference>
<feature type="binding site" evidence="2">
    <location>
        <position position="122"/>
    </location>
    <ligand>
        <name>Fe cation</name>
        <dbReference type="ChEBI" id="CHEBI:24875"/>
    </ligand>
</feature>
<evidence type="ECO:0000256" key="2">
    <source>
        <dbReference type="PIRSR" id="PIRSR006232-1"/>
    </source>
</evidence>
<dbReference type="PANTHER" id="PTHR43594:SF1">
    <property type="entry name" value="QUERCETIN 2,3-DIOXYGENASE PA2418-RELATED"/>
    <property type="match status" value="1"/>
</dbReference>
<sequence>MATNDLGSNYAHKSPLKSTSILSLFLLLSLNQTPPVTSLIPNSSTNPSLTMSSQPLLRTIKQVLPATPKHWVGDGFHVHPVFASKAFTEELSPFLMFDYAPPTHFPPIKAGKNPRGVGRHPHRGFETVTVAFQGEVEHADSVGNRDVIRAGDVQWMTAGRGIVHEEYHGKEFSEMGGVLEMCQLWVNLPAEKKMTKPGYQAILKGDIPSVEIFGASSEVGECVVQSESIGRVRVIAGSFQGTKGPASTFSPVELWDVILSKSDAVADLPFPEEYSCIVFVRRGKASILGEAGSVYELGPQSVALTERKGGVLRVKAGEDDTSLLVMGGLPLNEPIAARGPFVMNTWDEIAQASRDFYSGNFGS</sequence>
<dbReference type="InterPro" id="IPR053186">
    <property type="entry name" value="QDO-related"/>
</dbReference>
<protein>
    <recommendedName>
        <fullName evidence="9">Pirin-like protein</fullName>
    </recommendedName>
</protein>
<dbReference type="InterPro" id="IPR012093">
    <property type="entry name" value="Pirin"/>
</dbReference>
<dbReference type="PANTHER" id="PTHR43594">
    <property type="entry name" value="QUERCETIN 2,3-DIOXYGENASE"/>
    <property type="match status" value="1"/>
</dbReference>
<feature type="binding site" evidence="2">
    <location>
        <position position="166"/>
    </location>
    <ligand>
        <name>Fe cation</name>
        <dbReference type="ChEBI" id="CHEBI:24875"/>
    </ligand>
</feature>
<dbReference type="CDD" id="cd02247">
    <property type="entry name" value="cupin_pirin_C"/>
    <property type="match status" value="1"/>
</dbReference>
<organism evidence="7 8">
    <name type="scientific">Cyclotella cryptica</name>
    <dbReference type="NCBI Taxonomy" id="29204"/>
    <lineage>
        <taxon>Eukaryota</taxon>
        <taxon>Sar</taxon>
        <taxon>Stramenopiles</taxon>
        <taxon>Ochrophyta</taxon>
        <taxon>Bacillariophyta</taxon>
        <taxon>Coscinodiscophyceae</taxon>
        <taxon>Thalassiosirophycidae</taxon>
        <taxon>Stephanodiscales</taxon>
        <taxon>Stephanodiscaceae</taxon>
        <taxon>Cyclotella</taxon>
    </lineage>
</organism>
<dbReference type="SUPFAM" id="SSF51182">
    <property type="entry name" value="RmlC-like cupins"/>
    <property type="match status" value="1"/>
</dbReference>
<evidence type="ECO:0000256" key="4">
    <source>
        <dbReference type="SAM" id="SignalP"/>
    </source>
</evidence>
<feature type="domain" description="Pirin N-terminal" evidence="5">
    <location>
        <begin position="77"/>
        <end position="186"/>
    </location>
</feature>
<keyword evidence="2" id="KW-0479">Metal-binding</keyword>
<dbReference type="CDD" id="cd02909">
    <property type="entry name" value="cupin_pirin_N"/>
    <property type="match status" value="1"/>
</dbReference>
<keyword evidence="2" id="KW-0408">Iron</keyword>
<keyword evidence="8" id="KW-1185">Reference proteome</keyword>
<comment type="cofactor">
    <cofactor evidence="2">
        <name>Fe cation</name>
        <dbReference type="ChEBI" id="CHEBI:24875"/>
    </cofactor>
    <text evidence="2">Binds 1 Fe cation per subunit.</text>
</comment>
<dbReference type="PIRSF" id="PIRSF006232">
    <property type="entry name" value="Pirin"/>
    <property type="match status" value="1"/>
</dbReference>
<dbReference type="EMBL" id="JABMIG020000170">
    <property type="protein sequence ID" value="KAL3787704.1"/>
    <property type="molecule type" value="Genomic_DNA"/>
</dbReference>
<proteinExistence type="inferred from homology"/>
<feature type="domain" description="Pirin C-terminal" evidence="6">
    <location>
        <begin position="262"/>
        <end position="362"/>
    </location>
</feature>
<dbReference type="Pfam" id="PF05726">
    <property type="entry name" value="Pirin_C"/>
    <property type="match status" value="1"/>
</dbReference>
<gene>
    <name evidence="7" type="ORF">HJC23_012130</name>
</gene>
<reference evidence="7 8" key="1">
    <citation type="journal article" date="2020" name="G3 (Bethesda)">
        <title>Improved Reference Genome for Cyclotella cryptica CCMP332, a Model for Cell Wall Morphogenesis, Salinity Adaptation, and Lipid Production in Diatoms (Bacillariophyta).</title>
        <authorList>
            <person name="Roberts W.R."/>
            <person name="Downey K.M."/>
            <person name="Ruck E.C."/>
            <person name="Traller J.C."/>
            <person name="Alverson A.J."/>
        </authorList>
    </citation>
    <scope>NUCLEOTIDE SEQUENCE [LARGE SCALE GENOMIC DNA]</scope>
    <source>
        <strain evidence="7 8">CCMP332</strain>
    </source>
</reference>
<dbReference type="AlphaFoldDB" id="A0ABD3PI78"/>
<accession>A0ABD3PI78</accession>
<feature type="binding site" evidence="2">
    <location>
        <position position="120"/>
    </location>
    <ligand>
        <name>Fe cation</name>
        <dbReference type="ChEBI" id="CHEBI:24875"/>
    </ligand>
</feature>
<evidence type="ECO:0000313" key="8">
    <source>
        <dbReference type="Proteomes" id="UP001516023"/>
    </source>
</evidence>
<dbReference type="InterPro" id="IPR011051">
    <property type="entry name" value="RmlC_Cupin_sf"/>
</dbReference>
<name>A0ABD3PI78_9STRA</name>